<dbReference type="EMBL" id="PDPS01000079">
    <property type="protein sequence ID" value="PID55526.1"/>
    <property type="molecule type" value="Genomic_DNA"/>
</dbReference>
<dbReference type="PANTHER" id="PTHR42798">
    <property type="entry name" value="LIPOPROTEIN-RELEASING SYSTEM ATP-BINDING PROTEIN LOLD"/>
    <property type="match status" value="1"/>
</dbReference>
<feature type="non-terminal residue" evidence="2">
    <location>
        <position position="127"/>
    </location>
</feature>
<dbReference type="PANTHER" id="PTHR42798:SF2">
    <property type="entry name" value="ABC TRANSPORTER ATP-BINDING PROTEIN MG467-RELATED"/>
    <property type="match status" value="1"/>
</dbReference>
<dbReference type="Gene3D" id="3.40.50.300">
    <property type="entry name" value="P-loop containing nucleotide triphosphate hydrolases"/>
    <property type="match status" value="1"/>
</dbReference>
<dbReference type="AlphaFoldDB" id="A0A2G6E0B5"/>
<evidence type="ECO:0000313" key="3">
    <source>
        <dbReference type="Proteomes" id="UP000229740"/>
    </source>
</evidence>
<sequence length="127" mass="13534">MNISINKLAKAFSWEGGKQQVLKDLSIVIPTGSFATIMGASGSGKSTLLGIIGGQLDADDGEVYVGPYALHSMPAEAKRCYRRDSVGFVFQKPHLLPELSIIENLTLPLELMGGSGSRTSKLSHSRA</sequence>
<dbReference type="InterPro" id="IPR003439">
    <property type="entry name" value="ABC_transporter-like_ATP-bd"/>
</dbReference>
<dbReference type="SUPFAM" id="SSF52540">
    <property type="entry name" value="P-loop containing nucleoside triphosphate hydrolases"/>
    <property type="match status" value="1"/>
</dbReference>
<gene>
    <name evidence="2" type="ORF">CSB45_15595</name>
</gene>
<evidence type="ECO:0000313" key="2">
    <source>
        <dbReference type="EMBL" id="PID55526.1"/>
    </source>
</evidence>
<accession>A0A2G6E0B5</accession>
<name>A0A2G6E0B5_9BACT</name>
<dbReference type="Proteomes" id="UP000229740">
    <property type="component" value="Unassembled WGS sequence"/>
</dbReference>
<dbReference type="GO" id="GO:0016887">
    <property type="term" value="F:ATP hydrolysis activity"/>
    <property type="evidence" value="ECO:0007669"/>
    <property type="project" value="InterPro"/>
</dbReference>
<reference evidence="2 3" key="1">
    <citation type="submission" date="2017-10" db="EMBL/GenBank/DDBJ databases">
        <title>Novel microbial diversity and functional potential in the marine mammal oral microbiome.</title>
        <authorList>
            <person name="Dudek N.K."/>
            <person name="Sun C.L."/>
            <person name="Burstein D."/>
            <person name="Kantor R.S."/>
            <person name="Aliaga Goltsman D.S."/>
            <person name="Bik E.M."/>
            <person name="Thomas B.C."/>
            <person name="Banfield J.F."/>
            <person name="Relman D.A."/>
        </authorList>
    </citation>
    <scope>NUCLEOTIDE SEQUENCE [LARGE SCALE GENOMIC DNA]</scope>
    <source>
        <strain evidence="2">DOLZORAL124_49_17</strain>
    </source>
</reference>
<dbReference type="Pfam" id="PF00005">
    <property type="entry name" value="ABC_tran"/>
    <property type="match status" value="1"/>
</dbReference>
<dbReference type="InterPro" id="IPR027417">
    <property type="entry name" value="P-loop_NTPase"/>
</dbReference>
<feature type="domain" description="ABC transporter" evidence="1">
    <location>
        <begin position="22"/>
        <end position="114"/>
    </location>
</feature>
<dbReference type="GO" id="GO:0005524">
    <property type="term" value="F:ATP binding"/>
    <property type="evidence" value="ECO:0007669"/>
    <property type="project" value="InterPro"/>
</dbReference>
<protein>
    <recommendedName>
        <fullName evidence="1">ABC transporter domain-containing protein</fullName>
    </recommendedName>
</protein>
<organism evidence="2 3">
    <name type="scientific">candidate division KSB3 bacterium</name>
    <dbReference type="NCBI Taxonomy" id="2044937"/>
    <lineage>
        <taxon>Bacteria</taxon>
        <taxon>candidate division KSB3</taxon>
    </lineage>
</organism>
<evidence type="ECO:0000259" key="1">
    <source>
        <dbReference type="Pfam" id="PF00005"/>
    </source>
</evidence>
<proteinExistence type="predicted"/>
<comment type="caution">
    <text evidence="2">The sequence shown here is derived from an EMBL/GenBank/DDBJ whole genome shotgun (WGS) entry which is preliminary data.</text>
</comment>